<dbReference type="RefSeq" id="WP_167401331.1">
    <property type="nucleotide sequence ID" value="NZ_PQGA01000018.1"/>
</dbReference>
<sequence length="58" mass="6499">MKRLFAMLALLAGGLANETVHPLVCTLTTAERRERFEPDDEPDDGRRHGARRPAQRGV</sequence>
<keyword evidence="3" id="KW-1185">Reference proteome</keyword>
<evidence type="ECO:0000313" key="3">
    <source>
        <dbReference type="Proteomes" id="UP000237381"/>
    </source>
</evidence>
<dbReference type="EMBL" id="PQGA01000018">
    <property type="protein sequence ID" value="POR47444.1"/>
    <property type="molecule type" value="Genomic_DNA"/>
</dbReference>
<proteinExistence type="predicted"/>
<feature type="compositionally biased region" description="Basic residues" evidence="1">
    <location>
        <begin position="48"/>
        <end position="58"/>
    </location>
</feature>
<gene>
    <name evidence="2" type="ORF">B0G62_11835</name>
</gene>
<protein>
    <submittedName>
        <fullName evidence="2">Uncharacterized protein</fullName>
    </submittedName>
</protein>
<name>A0A2S4LYB4_9BURK</name>
<evidence type="ECO:0000256" key="1">
    <source>
        <dbReference type="SAM" id="MobiDB-lite"/>
    </source>
</evidence>
<evidence type="ECO:0000313" key="2">
    <source>
        <dbReference type="EMBL" id="POR47444.1"/>
    </source>
</evidence>
<dbReference type="AlphaFoldDB" id="A0A2S4LYB4"/>
<comment type="caution">
    <text evidence="2">The sequence shown here is derived from an EMBL/GenBank/DDBJ whole genome shotgun (WGS) entry which is preliminary data.</text>
</comment>
<accession>A0A2S4LYB4</accession>
<feature type="region of interest" description="Disordered" evidence="1">
    <location>
        <begin position="31"/>
        <end position="58"/>
    </location>
</feature>
<reference evidence="2 3" key="1">
    <citation type="submission" date="2018-01" db="EMBL/GenBank/DDBJ databases">
        <title>Genomic Encyclopedia of Type Strains, Phase III (KMG-III): the genomes of soil and plant-associated and newly described type strains.</title>
        <authorList>
            <person name="Whitman W."/>
        </authorList>
    </citation>
    <scope>NUCLEOTIDE SEQUENCE [LARGE SCALE GENOMIC DNA]</scope>
    <source>
        <strain evidence="2 3">JCM 18070</strain>
    </source>
</reference>
<organism evidence="2 3">
    <name type="scientific">Paraburkholderia eburnea</name>
    <dbReference type="NCBI Taxonomy" id="1189126"/>
    <lineage>
        <taxon>Bacteria</taxon>
        <taxon>Pseudomonadati</taxon>
        <taxon>Pseudomonadota</taxon>
        <taxon>Betaproteobacteria</taxon>
        <taxon>Burkholderiales</taxon>
        <taxon>Burkholderiaceae</taxon>
        <taxon>Paraburkholderia</taxon>
    </lineage>
</organism>
<dbReference type="Proteomes" id="UP000237381">
    <property type="component" value="Unassembled WGS sequence"/>
</dbReference>